<comment type="similarity">
    <text evidence="1">Belongs to the ROK (NagC/XylR) family.</text>
</comment>
<dbReference type="Pfam" id="PF00480">
    <property type="entry name" value="ROK"/>
    <property type="match status" value="1"/>
</dbReference>
<dbReference type="EMBL" id="SCFR01000022">
    <property type="protein sequence ID" value="TFF65278.1"/>
    <property type="molecule type" value="Genomic_DNA"/>
</dbReference>
<evidence type="ECO:0000256" key="1">
    <source>
        <dbReference type="ARBA" id="ARBA00006479"/>
    </source>
</evidence>
<dbReference type="GO" id="GO:0006096">
    <property type="term" value="P:glycolytic process"/>
    <property type="evidence" value="ECO:0007669"/>
    <property type="project" value="InterPro"/>
</dbReference>
<dbReference type="PANTHER" id="PTHR18964:SF149">
    <property type="entry name" value="BIFUNCTIONAL UDP-N-ACETYLGLUCOSAMINE 2-EPIMERASE_N-ACETYLMANNOSAMINE KINASE"/>
    <property type="match status" value="1"/>
</dbReference>
<keyword evidence="4" id="KW-0808">Transferase</keyword>
<dbReference type="Gene3D" id="3.30.420.40">
    <property type="match status" value="2"/>
</dbReference>
<dbReference type="AlphaFoldDB" id="A0A4R9C0U9"/>
<evidence type="ECO:0000313" key="9">
    <source>
        <dbReference type="EMBL" id="TFF65278.1"/>
    </source>
</evidence>
<dbReference type="InterPro" id="IPR043129">
    <property type="entry name" value="ATPase_NBD"/>
</dbReference>
<dbReference type="PROSITE" id="PS01125">
    <property type="entry name" value="ROK"/>
    <property type="match status" value="1"/>
</dbReference>
<gene>
    <name evidence="9" type="ORF">EQF91_06280</name>
</gene>
<name>A0A4R9C0U9_9FIRM</name>
<keyword evidence="6" id="KW-0418">Kinase</keyword>
<dbReference type="NCBIfam" id="TIGR00744">
    <property type="entry name" value="ROK_glcA_fam"/>
    <property type="match status" value="1"/>
</dbReference>
<protein>
    <recommendedName>
        <fullName evidence="3">Glucokinase</fullName>
        <ecNumber evidence="2">2.7.1.2</ecNumber>
    </recommendedName>
    <alternativeName>
        <fullName evidence="8">Glucose kinase</fullName>
    </alternativeName>
</protein>
<keyword evidence="5" id="KW-0547">Nucleotide-binding</keyword>
<evidence type="ECO:0000256" key="5">
    <source>
        <dbReference type="ARBA" id="ARBA00022741"/>
    </source>
</evidence>
<dbReference type="GO" id="GO:0004340">
    <property type="term" value="F:glucokinase activity"/>
    <property type="evidence" value="ECO:0007669"/>
    <property type="project" value="UniProtKB-EC"/>
</dbReference>
<evidence type="ECO:0000256" key="2">
    <source>
        <dbReference type="ARBA" id="ARBA00012323"/>
    </source>
</evidence>
<keyword evidence="10" id="KW-1185">Reference proteome</keyword>
<dbReference type="InterPro" id="IPR004654">
    <property type="entry name" value="ROK_glcA"/>
</dbReference>
<sequence>MKKFVVGIDIGGRSMKFGLFTTEGELINKSNIPTNPENNGKEILPDLVEHLEKIIEKYELNKDNLQGIGIGIPGPILNKKVVKTAVNLGWENNTNVADYIEEKLGYKVLVENDANVAALGELWKGSAEGYKNVVMVTLGTGVGGGIVVDGNIISGRTGSGGEIGHMPFLEQPLSRTCGCGGNRCLEQVTSATGIEYLAQDYLFEHDEKSILRDFDYVGAKEIFDAAKDGDKVAEEIMKQYNDHLGRGLAIIAAIVDPDVFVIGGGVSNAGKFLIDGIQQSFKQYAFSVLKDVKFELATLGNDAGMFGAAKLILS</sequence>
<dbReference type="GO" id="GO:0005737">
    <property type="term" value="C:cytoplasm"/>
    <property type="evidence" value="ECO:0007669"/>
    <property type="project" value="InterPro"/>
</dbReference>
<evidence type="ECO:0000313" key="10">
    <source>
        <dbReference type="Proteomes" id="UP000297454"/>
    </source>
</evidence>
<dbReference type="InterPro" id="IPR049874">
    <property type="entry name" value="ROK_cs"/>
</dbReference>
<dbReference type="PANTHER" id="PTHR18964">
    <property type="entry name" value="ROK (REPRESSOR, ORF, KINASE) FAMILY"/>
    <property type="match status" value="1"/>
</dbReference>
<evidence type="ECO:0000256" key="4">
    <source>
        <dbReference type="ARBA" id="ARBA00022679"/>
    </source>
</evidence>
<comment type="caution">
    <text evidence="9">The sequence shown here is derived from an EMBL/GenBank/DDBJ whole genome shotgun (WGS) entry which is preliminary data.</text>
</comment>
<dbReference type="RefSeq" id="WP_134744084.1">
    <property type="nucleotide sequence ID" value="NZ_CP119761.1"/>
</dbReference>
<dbReference type="EC" id="2.7.1.2" evidence="2"/>
<accession>A0A4R9C0U9</accession>
<dbReference type="InterPro" id="IPR000600">
    <property type="entry name" value="ROK"/>
</dbReference>
<dbReference type="GO" id="GO:0005524">
    <property type="term" value="F:ATP binding"/>
    <property type="evidence" value="ECO:0007669"/>
    <property type="project" value="UniProtKB-KW"/>
</dbReference>
<dbReference type="SUPFAM" id="SSF53067">
    <property type="entry name" value="Actin-like ATPase domain"/>
    <property type="match status" value="1"/>
</dbReference>
<proteinExistence type="inferred from homology"/>
<keyword evidence="7" id="KW-0067">ATP-binding</keyword>
<evidence type="ECO:0000256" key="3">
    <source>
        <dbReference type="ARBA" id="ARBA00014701"/>
    </source>
</evidence>
<evidence type="ECO:0000256" key="6">
    <source>
        <dbReference type="ARBA" id="ARBA00022777"/>
    </source>
</evidence>
<organism evidence="9 10">
    <name type="scientific">Helcococcus ovis</name>
    <dbReference type="NCBI Taxonomy" id="72026"/>
    <lineage>
        <taxon>Bacteria</taxon>
        <taxon>Bacillati</taxon>
        <taxon>Bacillota</taxon>
        <taxon>Tissierellia</taxon>
        <taxon>Tissierellales</taxon>
        <taxon>Peptoniphilaceae</taxon>
        <taxon>Helcococcus</taxon>
    </lineage>
</organism>
<evidence type="ECO:0000256" key="7">
    <source>
        <dbReference type="ARBA" id="ARBA00022840"/>
    </source>
</evidence>
<dbReference type="Proteomes" id="UP000297454">
    <property type="component" value="Unassembled WGS sequence"/>
</dbReference>
<reference evidence="9 10" key="1">
    <citation type="submission" date="2019-01" db="EMBL/GenBank/DDBJ databases">
        <title>Draft Genome Sequences of Helcococcus ovis Strains Isolated from the Uterus and Vagina of Dairy Cows with Metritis.</title>
        <authorList>
            <person name="Cunha F."/>
            <person name="Jeon S.J."/>
            <person name="Kutzer P."/>
            <person name="Galvao K.N."/>
        </authorList>
    </citation>
    <scope>NUCLEOTIDE SEQUENCE [LARGE SCALE GENOMIC DNA]</scope>
    <source>
        <strain evidence="9 10">KG-37</strain>
    </source>
</reference>
<evidence type="ECO:0000256" key="8">
    <source>
        <dbReference type="ARBA" id="ARBA00032386"/>
    </source>
</evidence>